<keyword evidence="1" id="KW-1133">Transmembrane helix</keyword>
<evidence type="ECO:0000313" key="2">
    <source>
        <dbReference type="EMBL" id="SOQ58600.1"/>
    </source>
</evidence>
<proteinExistence type="predicted"/>
<organism evidence="2">
    <name type="scientific">Spodoptera frugiperda</name>
    <name type="common">Fall armyworm</name>
    <dbReference type="NCBI Taxonomy" id="7108"/>
    <lineage>
        <taxon>Eukaryota</taxon>
        <taxon>Metazoa</taxon>
        <taxon>Ecdysozoa</taxon>
        <taxon>Arthropoda</taxon>
        <taxon>Hexapoda</taxon>
        <taxon>Insecta</taxon>
        <taxon>Pterygota</taxon>
        <taxon>Neoptera</taxon>
        <taxon>Endopterygota</taxon>
        <taxon>Lepidoptera</taxon>
        <taxon>Glossata</taxon>
        <taxon>Ditrysia</taxon>
        <taxon>Noctuoidea</taxon>
        <taxon>Noctuidae</taxon>
        <taxon>Amphipyrinae</taxon>
        <taxon>Spodoptera</taxon>
    </lineage>
</organism>
<feature type="transmembrane region" description="Helical" evidence="1">
    <location>
        <begin position="25"/>
        <end position="46"/>
    </location>
</feature>
<reference evidence="2" key="1">
    <citation type="submission" date="2016-07" db="EMBL/GenBank/DDBJ databases">
        <authorList>
            <person name="Bretaudeau A."/>
        </authorList>
    </citation>
    <scope>NUCLEOTIDE SEQUENCE</scope>
    <source>
        <strain evidence="2">Rice</strain>
        <tissue evidence="2">Whole body</tissue>
    </source>
</reference>
<accession>A0A2H1WZR3</accession>
<keyword evidence="1" id="KW-0472">Membrane</keyword>
<dbReference type="EMBL" id="ODYU01012341">
    <property type="protein sequence ID" value="SOQ58600.1"/>
    <property type="molecule type" value="Genomic_DNA"/>
</dbReference>
<protein>
    <submittedName>
        <fullName evidence="2">SFRICE_033092</fullName>
    </submittedName>
</protein>
<evidence type="ECO:0000256" key="1">
    <source>
        <dbReference type="SAM" id="Phobius"/>
    </source>
</evidence>
<sequence length="172" mass="19183">MYLNVIDTFIGLCEGIYLRSGALELVYLCSFYVLVVILALTEETYVKIIKTTRRNKVSKDKNTKANIYITGNHRENTENEDKKICFVIPSEKAQFNFNNKVTVQIHQTLKGLRCINDIDCTVGAVAGQLAAAQRVAGSIPARSNSLCDPQIVVSGLGVMYNLFTPLRYIISQ</sequence>
<dbReference type="AlphaFoldDB" id="A0A2H1WZR3"/>
<keyword evidence="1" id="KW-0812">Transmembrane</keyword>
<gene>
    <name evidence="2" type="ORF">SFRICE_033092</name>
</gene>
<name>A0A2H1WZR3_SPOFR</name>